<keyword evidence="2" id="KW-1185">Reference proteome</keyword>
<evidence type="ECO:0000313" key="2">
    <source>
        <dbReference type="Proteomes" id="UP000703269"/>
    </source>
</evidence>
<dbReference type="Proteomes" id="UP000703269">
    <property type="component" value="Unassembled WGS sequence"/>
</dbReference>
<dbReference type="EMBL" id="BPQB01000001">
    <property type="protein sequence ID" value="GJE84249.1"/>
    <property type="molecule type" value="Genomic_DNA"/>
</dbReference>
<comment type="caution">
    <text evidence="1">The sequence shown here is derived from an EMBL/GenBank/DDBJ whole genome shotgun (WGS) entry which is preliminary data.</text>
</comment>
<accession>A0A9P3L786</accession>
<sequence>MCKYRRVRNVYTQCGHGVNLPEVEINCELDNCVFSARHPEDCQGEACRNRCWQYHQYPEQYSPNINTLCPACQAAGGAQ</sequence>
<evidence type="ECO:0000313" key="1">
    <source>
        <dbReference type="EMBL" id="GJE84249.1"/>
    </source>
</evidence>
<organism evidence="1 2">
    <name type="scientific">Phanerochaete sordida</name>
    <dbReference type="NCBI Taxonomy" id="48140"/>
    <lineage>
        <taxon>Eukaryota</taxon>
        <taxon>Fungi</taxon>
        <taxon>Dikarya</taxon>
        <taxon>Basidiomycota</taxon>
        <taxon>Agaricomycotina</taxon>
        <taxon>Agaricomycetes</taxon>
        <taxon>Polyporales</taxon>
        <taxon>Phanerochaetaceae</taxon>
        <taxon>Phanerochaete</taxon>
    </lineage>
</organism>
<dbReference type="OrthoDB" id="2748942at2759"/>
<dbReference type="AlphaFoldDB" id="A0A9P3L786"/>
<gene>
    <name evidence="1" type="ORF">PsYK624_003250</name>
</gene>
<protein>
    <submittedName>
        <fullName evidence="1">Uncharacterized protein</fullName>
    </submittedName>
</protein>
<name>A0A9P3L786_9APHY</name>
<reference evidence="1 2" key="1">
    <citation type="submission" date="2021-08" db="EMBL/GenBank/DDBJ databases">
        <title>Draft Genome Sequence of Phanerochaete sordida strain YK-624.</title>
        <authorList>
            <person name="Mori T."/>
            <person name="Dohra H."/>
            <person name="Suzuki T."/>
            <person name="Kawagishi H."/>
            <person name="Hirai H."/>
        </authorList>
    </citation>
    <scope>NUCLEOTIDE SEQUENCE [LARGE SCALE GENOMIC DNA]</scope>
    <source>
        <strain evidence="1 2">YK-624</strain>
    </source>
</reference>
<proteinExistence type="predicted"/>